<organism evidence="1 2">
    <name type="scientific">Brevibacillus laterosporus</name>
    <name type="common">Bacillus laterosporus</name>
    <dbReference type="NCBI Taxonomy" id="1465"/>
    <lineage>
        <taxon>Bacteria</taxon>
        <taxon>Bacillati</taxon>
        <taxon>Bacillota</taxon>
        <taxon>Bacilli</taxon>
        <taxon>Bacillales</taxon>
        <taxon>Paenibacillaceae</taxon>
        <taxon>Brevibacillus</taxon>
    </lineage>
</organism>
<reference evidence="1 2" key="1">
    <citation type="submission" date="2018-11" db="EMBL/GenBank/DDBJ databases">
        <title>Phylogenetic determinants of toxin gene distribution in genomes of Brevibacillus laterosporus.</title>
        <authorList>
            <person name="Glare T.R."/>
            <person name="Durrant A."/>
            <person name="Berry C."/>
            <person name="Palma L."/>
            <person name="Ormskirk M."/>
            <person name="Cox M.O."/>
        </authorList>
    </citation>
    <scope>NUCLEOTIDE SEQUENCE [LARGE SCALE GENOMIC DNA]</scope>
    <source>
        <strain evidence="1 2">1821L</strain>
    </source>
</reference>
<dbReference type="EMBL" id="CP033464">
    <property type="protein sequence ID" value="QDX95073.1"/>
    <property type="molecule type" value="Genomic_DNA"/>
</dbReference>
<proteinExistence type="predicted"/>
<dbReference type="PANTHER" id="PTHR35337">
    <property type="entry name" value="SLR1478 PROTEIN"/>
    <property type="match status" value="1"/>
</dbReference>
<protein>
    <submittedName>
        <fullName evidence="1">Stage II sporulation protein M</fullName>
    </submittedName>
</protein>
<sequence length="208" mass="23533">MLRDLYAQEWEHFRHDYKKSFWIIMVVSLLIAIVFYLLIVQNPQMVKELFTTLAQAFDAKGIKSDGTSTHFFWSIFKNNAQATFLSVLIGIIPLIILPAFSAIVTISTISILLASVAIQNKPWVDILVYGILPHGIIEMIAIFLSGSVGIFLSITVFRRLFSPNRHRYSIRKAGFQSLKTYILVILPLVLLAALIEGYVTPILIHKVV</sequence>
<evidence type="ECO:0000313" key="1">
    <source>
        <dbReference type="EMBL" id="QDX95073.1"/>
    </source>
</evidence>
<dbReference type="OrthoDB" id="161024at2"/>
<dbReference type="AlphaFoldDB" id="A0A502J3U1"/>
<name>A0A502J3U1_BRELA</name>
<accession>A0A502J3U1</accession>
<dbReference type="InterPro" id="IPR002798">
    <property type="entry name" value="SpoIIM-like"/>
</dbReference>
<evidence type="ECO:0000313" key="2">
    <source>
        <dbReference type="Proteomes" id="UP000319432"/>
    </source>
</evidence>
<dbReference type="Proteomes" id="UP000319432">
    <property type="component" value="Chromosome"/>
</dbReference>
<gene>
    <name evidence="1" type="ORF">EEL30_23935</name>
</gene>
<dbReference type="Pfam" id="PF01944">
    <property type="entry name" value="SpoIIM"/>
    <property type="match status" value="1"/>
</dbReference>
<dbReference type="PANTHER" id="PTHR35337:SF1">
    <property type="entry name" value="SLR1478 PROTEIN"/>
    <property type="match status" value="1"/>
</dbReference>
<keyword evidence="2" id="KW-1185">Reference proteome</keyword>